<organism evidence="2 3">
    <name type="scientific">Trema orientale</name>
    <name type="common">Charcoal tree</name>
    <name type="synonym">Celtis orientalis</name>
    <dbReference type="NCBI Taxonomy" id="63057"/>
    <lineage>
        <taxon>Eukaryota</taxon>
        <taxon>Viridiplantae</taxon>
        <taxon>Streptophyta</taxon>
        <taxon>Embryophyta</taxon>
        <taxon>Tracheophyta</taxon>
        <taxon>Spermatophyta</taxon>
        <taxon>Magnoliopsida</taxon>
        <taxon>eudicotyledons</taxon>
        <taxon>Gunneridae</taxon>
        <taxon>Pentapetalae</taxon>
        <taxon>rosids</taxon>
        <taxon>fabids</taxon>
        <taxon>Rosales</taxon>
        <taxon>Cannabaceae</taxon>
        <taxon>Trema</taxon>
    </lineage>
</organism>
<reference evidence="3" key="1">
    <citation type="submission" date="2016-06" db="EMBL/GenBank/DDBJ databases">
        <title>Parallel loss of symbiosis genes in relatives of nitrogen-fixing non-legume Parasponia.</title>
        <authorList>
            <person name="Van Velzen R."/>
            <person name="Holmer R."/>
            <person name="Bu F."/>
            <person name="Rutten L."/>
            <person name="Van Zeijl A."/>
            <person name="Liu W."/>
            <person name="Santuari L."/>
            <person name="Cao Q."/>
            <person name="Sharma T."/>
            <person name="Shen D."/>
            <person name="Roswanjaya Y."/>
            <person name="Wardhani T."/>
            <person name="Kalhor M.S."/>
            <person name="Jansen J."/>
            <person name="Van den Hoogen J."/>
            <person name="Gungor B."/>
            <person name="Hartog M."/>
            <person name="Hontelez J."/>
            <person name="Verver J."/>
            <person name="Yang W.-C."/>
            <person name="Schijlen E."/>
            <person name="Repin R."/>
            <person name="Schilthuizen M."/>
            <person name="Schranz E."/>
            <person name="Heidstra R."/>
            <person name="Miyata K."/>
            <person name="Fedorova E."/>
            <person name="Kohlen W."/>
            <person name="Bisseling T."/>
            <person name="Smit S."/>
            <person name="Geurts R."/>
        </authorList>
    </citation>
    <scope>NUCLEOTIDE SEQUENCE [LARGE SCALE GENOMIC DNA]</scope>
    <source>
        <strain evidence="3">cv. RG33-2</strain>
    </source>
</reference>
<evidence type="ECO:0000313" key="2">
    <source>
        <dbReference type="EMBL" id="POO02417.1"/>
    </source>
</evidence>
<dbReference type="Proteomes" id="UP000237000">
    <property type="component" value="Unassembled WGS sequence"/>
</dbReference>
<sequence>MPSGGLNMQIHDSSAQLALRQPSKLNNKLQQSAVDVGRIDLHLSVPRNPNKSRAQIPAKTSALIAMIADVVGMDTVTLIFAGWSG</sequence>
<feature type="transmembrane region" description="Helical" evidence="1">
    <location>
        <begin position="61"/>
        <end position="83"/>
    </location>
</feature>
<keyword evidence="1" id="KW-1133">Transmembrane helix</keyword>
<dbReference type="EMBL" id="JXTC01000004">
    <property type="protein sequence ID" value="POO02417.1"/>
    <property type="molecule type" value="Genomic_DNA"/>
</dbReference>
<gene>
    <name evidence="2" type="ORF">TorRG33x02_014010</name>
</gene>
<dbReference type="AlphaFoldDB" id="A0A2P5FXC4"/>
<keyword evidence="3" id="KW-1185">Reference proteome</keyword>
<keyword evidence="1" id="KW-0472">Membrane</keyword>
<comment type="caution">
    <text evidence="2">The sequence shown here is derived from an EMBL/GenBank/DDBJ whole genome shotgun (WGS) entry which is preliminary data.</text>
</comment>
<dbReference type="InParanoid" id="A0A2P5FXC4"/>
<proteinExistence type="predicted"/>
<evidence type="ECO:0000313" key="3">
    <source>
        <dbReference type="Proteomes" id="UP000237000"/>
    </source>
</evidence>
<accession>A0A2P5FXC4</accession>
<evidence type="ECO:0000256" key="1">
    <source>
        <dbReference type="SAM" id="Phobius"/>
    </source>
</evidence>
<protein>
    <submittedName>
        <fullName evidence="2">Uncharacterized protein</fullName>
    </submittedName>
</protein>
<name>A0A2P5FXC4_TREOI</name>
<keyword evidence="1" id="KW-0812">Transmembrane</keyword>